<dbReference type="RefSeq" id="WP_256603970.1">
    <property type="nucleotide sequence ID" value="NZ_JANIBJ010000041.1"/>
</dbReference>
<dbReference type="CDD" id="cd01448">
    <property type="entry name" value="TST_Repeat_1"/>
    <property type="match status" value="1"/>
</dbReference>
<dbReference type="PROSITE" id="PS50206">
    <property type="entry name" value="RHODANESE_3"/>
    <property type="match status" value="2"/>
</dbReference>
<evidence type="ECO:0000313" key="4">
    <source>
        <dbReference type="EMBL" id="MCQ8105935.1"/>
    </source>
</evidence>
<dbReference type="InterPro" id="IPR036873">
    <property type="entry name" value="Rhodanese-like_dom_sf"/>
</dbReference>
<keyword evidence="5" id="KW-1185">Reference proteome</keyword>
<proteinExistence type="predicted"/>
<keyword evidence="1" id="KW-0808">Transferase</keyword>
<accession>A0ABT1TKF6</accession>
<comment type="caution">
    <text evidence="4">The sequence shown here is derived from an EMBL/GenBank/DDBJ whole genome shotgun (WGS) entry which is preliminary data.</text>
</comment>
<dbReference type="PANTHER" id="PTHR11364:SF27">
    <property type="entry name" value="SULFURTRANSFERASE"/>
    <property type="match status" value="1"/>
</dbReference>
<dbReference type="EMBL" id="JANIBJ010000041">
    <property type="protein sequence ID" value="MCQ8105935.1"/>
    <property type="molecule type" value="Genomic_DNA"/>
</dbReference>
<dbReference type="SMART" id="SM00450">
    <property type="entry name" value="RHOD"/>
    <property type="match status" value="2"/>
</dbReference>
<name>A0ABT1TKF6_9GAMM</name>
<dbReference type="Gene3D" id="3.40.250.10">
    <property type="entry name" value="Rhodanese-like domain"/>
    <property type="match status" value="2"/>
</dbReference>
<protein>
    <submittedName>
        <fullName evidence="4">Sulfurtransferase</fullName>
    </submittedName>
</protein>
<reference evidence="4 5" key="1">
    <citation type="submission" date="2022-07" db="EMBL/GenBank/DDBJ databases">
        <title>Methylomonas rivi sp. nov., Methylomonas rosea sp. nov., Methylomonas aureus sp. nov. and Methylomonas subterranea sp. nov., four novel methanotrophs isolated from a freshwater creek and the deep terrestrial subsurface.</title>
        <authorList>
            <person name="Abin C."/>
            <person name="Sankaranarayanan K."/>
            <person name="Garner C."/>
            <person name="Sindelar R."/>
            <person name="Kotary K."/>
            <person name="Garner R."/>
            <person name="Barclay S."/>
            <person name="Lawson P."/>
            <person name="Krumholz L."/>
        </authorList>
    </citation>
    <scope>NUCLEOTIDE SEQUENCE [LARGE SCALE GENOMIC DNA]</scope>
    <source>
        <strain evidence="4 5">SURF-2</strain>
    </source>
</reference>
<evidence type="ECO:0000313" key="5">
    <source>
        <dbReference type="Proteomes" id="UP001524499"/>
    </source>
</evidence>
<evidence type="ECO:0000256" key="1">
    <source>
        <dbReference type="ARBA" id="ARBA00022679"/>
    </source>
</evidence>
<evidence type="ECO:0000256" key="2">
    <source>
        <dbReference type="ARBA" id="ARBA00022737"/>
    </source>
</evidence>
<dbReference type="InterPro" id="IPR001763">
    <property type="entry name" value="Rhodanese-like_dom"/>
</dbReference>
<feature type="domain" description="Rhodanese" evidence="3">
    <location>
        <begin position="17"/>
        <end position="136"/>
    </location>
</feature>
<sequence length="283" mass="31091">MAYTTLISATELAANLHKPDWVIFDCRFSLADTTAGAAAYRRGHIPGARYADLNLHLSSPVKSYTGRHPLPDFSGLSKQLSAWGVGNRSQVVVYDDAGGAFAGRLWWLLRCMGHTDVAVLDGGMQYWQKQTLPVTTVLPKPVSNHFRCYPDQKQWLSATELENALAGNRIVLIDARAPERFQGRQEPIDPVAGHVPKAVNRPFQLNLDKQGLFLPATQLKNQFQTLLRSRPPAEVVHMCGSGVTACHNLLAMEIAGLSGSKLYAGSWSEWIVNKNRSVATEAA</sequence>
<keyword evidence="2" id="KW-0677">Repeat</keyword>
<feature type="domain" description="Rhodanese" evidence="3">
    <location>
        <begin position="166"/>
        <end position="272"/>
    </location>
</feature>
<dbReference type="Pfam" id="PF00581">
    <property type="entry name" value="Rhodanese"/>
    <property type="match status" value="2"/>
</dbReference>
<dbReference type="SUPFAM" id="SSF52821">
    <property type="entry name" value="Rhodanese/Cell cycle control phosphatase"/>
    <property type="match status" value="2"/>
</dbReference>
<evidence type="ECO:0000259" key="3">
    <source>
        <dbReference type="PROSITE" id="PS50206"/>
    </source>
</evidence>
<gene>
    <name evidence="4" type="ORF">NP590_17640</name>
</gene>
<dbReference type="Proteomes" id="UP001524499">
    <property type="component" value="Unassembled WGS sequence"/>
</dbReference>
<dbReference type="PANTHER" id="PTHR11364">
    <property type="entry name" value="THIOSULFATE SULFERTANSFERASE"/>
    <property type="match status" value="1"/>
</dbReference>
<dbReference type="InterPro" id="IPR045078">
    <property type="entry name" value="TST/MPST-like"/>
</dbReference>
<dbReference type="CDD" id="cd01449">
    <property type="entry name" value="TST_Repeat_2"/>
    <property type="match status" value="1"/>
</dbReference>
<organism evidence="4 5">
    <name type="scientific">Methylomonas subterranea</name>
    <dbReference type="NCBI Taxonomy" id="2952225"/>
    <lineage>
        <taxon>Bacteria</taxon>
        <taxon>Pseudomonadati</taxon>
        <taxon>Pseudomonadota</taxon>
        <taxon>Gammaproteobacteria</taxon>
        <taxon>Methylococcales</taxon>
        <taxon>Methylococcaceae</taxon>
        <taxon>Methylomonas</taxon>
    </lineage>
</organism>